<feature type="domain" description="Non-reducing end beta-L-arabinofuranosidase-like GH127 catalytic" evidence="1">
    <location>
        <begin position="60"/>
        <end position="392"/>
    </location>
</feature>
<dbReference type="EMBL" id="CP107006">
    <property type="protein sequence ID" value="UYQ94558.1"/>
    <property type="molecule type" value="Genomic_DNA"/>
</dbReference>
<sequence length="607" mass="67865">MHRFLLILLFPCAVQAQAPKDVLAPVYRQHLEGYPAERLNAAYEHRILAQDVDKLIAPFNDRHEDRCWQSEFWGKWFTSAVLAYRYRPEPKLKALLDKAVAGLLASQSADGYIGNYAPDKHLQQWDVWGRKYCMLGLLSWYDLTGNKAALHAAGRAADHLVKELQERNMLLVKAGNHRGMAATSVLEPIVLLYQRTKQQKYLDFAETIVQQWEQPEGPQLIGKSTVNVAQRWPQPGPGKWFGWDQGQKAYEMMSCYEGLLELYRITGNARYRQAVALTWENIRQTEINIAGSGSAMECWFGGAARQTLPMKHYQETCVTATWIKLSQQLLRLTGDAKYADAIEISFYNALLGAMSADGSDWAKYTPLAGLRMEGSEQCHMGINCCVASGPRGLFTLPSTAVMTEGSGARINFYLPGSYEVNNTTITQQTTYPADSTITITVKPRKATRFPIKLRIPAWSSQSTLTVNGEPVQAIKAGEYVSIDRTWQPGDQLKLTLDMRGRLHRQNHHIAITRGPIVLTRDARLGGPDNSMPVTPVVNKQGYVDLTPVRGATWLQLKAPFIMESYKEGGSGTTTLTLCDYASAGNTQSEASRFRVWLPVLVDPAKAE</sequence>
<proteinExistence type="predicted"/>
<keyword evidence="4" id="KW-1185">Reference proteome</keyword>
<dbReference type="RefSeq" id="WP_264282431.1">
    <property type="nucleotide sequence ID" value="NZ_CP107006.1"/>
</dbReference>
<evidence type="ECO:0000259" key="1">
    <source>
        <dbReference type="Pfam" id="PF07944"/>
    </source>
</evidence>
<gene>
    <name evidence="3" type="ORF">MKQ68_05565</name>
</gene>
<dbReference type="GO" id="GO:0016787">
    <property type="term" value="F:hydrolase activity"/>
    <property type="evidence" value="ECO:0007669"/>
    <property type="project" value="UniProtKB-KW"/>
</dbReference>
<organism evidence="3 4">
    <name type="scientific">Chitinophaga horti</name>
    <dbReference type="NCBI Taxonomy" id="2920382"/>
    <lineage>
        <taxon>Bacteria</taxon>
        <taxon>Pseudomonadati</taxon>
        <taxon>Bacteroidota</taxon>
        <taxon>Chitinophagia</taxon>
        <taxon>Chitinophagales</taxon>
        <taxon>Chitinophagaceae</taxon>
        <taxon>Chitinophaga</taxon>
    </lineage>
</organism>
<dbReference type="InterPro" id="IPR008928">
    <property type="entry name" value="6-hairpin_glycosidase_sf"/>
</dbReference>
<dbReference type="InterPro" id="IPR012878">
    <property type="entry name" value="Beta-AFase-like_GH127_cat"/>
</dbReference>
<evidence type="ECO:0000313" key="4">
    <source>
        <dbReference type="Proteomes" id="UP001162741"/>
    </source>
</evidence>
<dbReference type="PANTHER" id="PTHR43465">
    <property type="entry name" value="DUF1680 DOMAIN PROTEIN (AFU_ORTHOLOGUE AFUA_1G08910)"/>
    <property type="match status" value="1"/>
</dbReference>
<evidence type="ECO:0000259" key="2">
    <source>
        <dbReference type="Pfam" id="PF20736"/>
    </source>
</evidence>
<evidence type="ECO:0000313" key="3">
    <source>
        <dbReference type="EMBL" id="UYQ94558.1"/>
    </source>
</evidence>
<dbReference type="Pfam" id="PF07944">
    <property type="entry name" value="Beta-AFase-like_GH127_cat"/>
    <property type="match status" value="1"/>
</dbReference>
<dbReference type="Pfam" id="PF20736">
    <property type="entry name" value="Glyco_hydro127M"/>
    <property type="match status" value="1"/>
</dbReference>
<feature type="domain" description="Non-reducing end beta-L-arabinofuranosidase-like GH127 middle" evidence="2">
    <location>
        <begin position="410"/>
        <end position="498"/>
    </location>
</feature>
<dbReference type="PANTHER" id="PTHR43465:SF2">
    <property type="entry name" value="DUF1680 DOMAIN PROTEIN (AFU_ORTHOLOGUE AFUA_1G08910)"/>
    <property type="match status" value="1"/>
</dbReference>
<reference evidence="3" key="1">
    <citation type="submission" date="2022-10" db="EMBL/GenBank/DDBJ databases">
        <title>Chitinophaga sp. nov., isolated from soil.</title>
        <authorList>
            <person name="Jeon C.O."/>
        </authorList>
    </citation>
    <scope>NUCLEOTIDE SEQUENCE</scope>
    <source>
        <strain evidence="3">R8</strain>
    </source>
</reference>
<dbReference type="InterPro" id="IPR049174">
    <property type="entry name" value="Beta-AFase-like"/>
</dbReference>
<name>A0ABY6J4N3_9BACT</name>
<protein>
    <submittedName>
        <fullName evidence="3">Glycoside hydrolase family 127 protein</fullName>
    </submittedName>
</protein>
<dbReference type="Proteomes" id="UP001162741">
    <property type="component" value="Chromosome"/>
</dbReference>
<dbReference type="InterPro" id="IPR049046">
    <property type="entry name" value="Beta-AFase-like_GH127_middle"/>
</dbReference>
<dbReference type="Gene3D" id="1.50.10.20">
    <property type="match status" value="1"/>
</dbReference>
<dbReference type="SUPFAM" id="SSF48208">
    <property type="entry name" value="Six-hairpin glycosidases"/>
    <property type="match status" value="1"/>
</dbReference>
<accession>A0ABY6J4N3</accession>
<keyword evidence="3" id="KW-0378">Hydrolase</keyword>